<gene>
    <name evidence="22" type="ORF">XENOCAPTIV_000015</name>
</gene>
<evidence type="ECO:0000313" key="22">
    <source>
        <dbReference type="EMBL" id="MEQ2193309.1"/>
    </source>
</evidence>
<evidence type="ECO:0000256" key="5">
    <source>
        <dbReference type="ARBA" id="ARBA00022490"/>
    </source>
</evidence>
<sequence>FTAKPLVLSIFQGCMATCFAYGQTGSGKTHVSLCVPYSSPCRNIFPFLIQVYDLLNKKAKLRVLEDDRQQVQVVGLEEVCVSSADDVIKIIQIGRQTSANANSSRSHAVLQIVLRRSDRAATLHGKFSLVDLAGNERGTDVSSNDRSTLVETAEINRSLLALKVKHETQKELFS</sequence>
<evidence type="ECO:0000256" key="11">
    <source>
        <dbReference type="ARBA" id="ARBA00022838"/>
    </source>
</evidence>
<keyword evidence="4" id="KW-0158">Chromosome</keyword>
<keyword evidence="15" id="KW-0539">Nucleus</keyword>
<evidence type="ECO:0000256" key="16">
    <source>
        <dbReference type="ARBA" id="ARBA00023306"/>
    </source>
</evidence>
<keyword evidence="23" id="KW-1185">Reference proteome</keyword>
<evidence type="ECO:0000256" key="20">
    <source>
        <dbReference type="SAM" id="SignalP"/>
    </source>
</evidence>
<dbReference type="PROSITE" id="PS50067">
    <property type="entry name" value="KINESIN_MOTOR_2"/>
    <property type="match status" value="1"/>
</dbReference>
<keyword evidence="5" id="KW-0963">Cytoplasm</keyword>
<evidence type="ECO:0000256" key="1">
    <source>
        <dbReference type="ARBA" id="ARBA00004123"/>
    </source>
</evidence>
<keyword evidence="20" id="KW-0732">Signal</keyword>
<dbReference type="PRINTS" id="PR00380">
    <property type="entry name" value="KINESINHEAVY"/>
</dbReference>
<keyword evidence="12" id="KW-0067">ATP-binding</keyword>
<evidence type="ECO:0000256" key="13">
    <source>
        <dbReference type="ARBA" id="ARBA00023054"/>
    </source>
</evidence>
<keyword evidence="10" id="KW-0159">Chromosome partition</keyword>
<dbReference type="InterPro" id="IPR036961">
    <property type="entry name" value="Kinesin_motor_dom_sf"/>
</dbReference>
<evidence type="ECO:0000256" key="15">
    <source>
        <dbReference type="ARBA" id="ARBA00023242"/>
    </source>
</evidence>
<comment type="caution">
    <text evidence="19">Lacks conserved residue(s) required for the propagation of feature annotation.</text>
</comment>
<protein>
    <recommendedName>
        <fullName evidence="18">Kinesin-like protein KIF2C</fullName>
    </recommendedName>
</protein>
<dbReference type="InterPro" id="IPR001752">
    <property type="entry name" value="Kinesin_motor_dom"/>
</dbReference>
<dbReference type="InterPro" id="IPR027417">
    <property type="entry name" value="P-loop_NTPase"/>
</dbReference>
<comment type="similarity">
    <text evidence="19">Belongs to the TRAFAC class myosin-kinesin ATPase superfamily. Kinesin family.</text>
</comment>
<keyword evidence="6" id="KW-0132">Cell division</keyword>
<comment type="subcellular location">
    <subcellularLocation>
        <location evidence="3">Chromosome</location>
        <location evidence="3">Centromere</location>
        <location evidence="3">Kinetochore</location>
    </subcellularLocation>
    <subcellularLocation>
        <location evidence="2">Cytoplasm</location>
        <location evidence="2">Cytoskeleton</location>
    </subcellularLocation>
    <subcellularLocation>
        <location evidence="1">Nucleus</location>
    </subcellularLocation>
</comment>
<evidence type="ECO:0000256" key="6">
    <source>
        <dbReference type="ARBA" id="ARBA00022618"/>
    </source>
</evidence>
<reference evidence="22 23" key="1">
    <citation type="submission" date="2021-06" db="EMBL/GenBank/DDBJ databases">
        <authorList>
            <person name="Palmer J.M."/>
        </authorList>
    </citation>
    <scope>NUCLEOTIDE SEQUENCE [LARGE SCALE GENOMIC DNA]</scope>
    <source>
        <strain evidence="22 23">XC_2019</strain>
        <tissue evidence="22">Muscle</tissue>
    </source>
</reference>
<keyword evidence="7" id="KW-0493">Microtubule</keyword>
<keyword evidence="14" id="KW-0206">Cytoskeleton</keyword>
<evidence type="ECO:0000256" key="3">
    <source>
        <dbReference type="ARBA" id="ARBA00004629"/>
    </source>
</evidence>
<evidence type="ECO:0000256" key="10">
    <source>
        <dbReference type="ARBA" id="ARBA00022829"/>
    </source>
</evidence>
<evidence type="ECO:0000313" key="23">
    <source>
        <dbReference type="Proteomes" id="UP001434883"/>
    </source>
</evidence>
<dbReference type="Gene3D" id="3.40.850.10">
    <property type="entry name" value="Kinesin motor domain"/>
    <property type="match status" value="2"/>
</dbReference>
<evidence type="ECO:0000259" key="21">
    <source>
        <dbReference type="PROSITE" id="PS50067"/>
    </source>
</evidence>
<evidence type="ECO:0000256" key="19">
    <source>
        <dbReference type="PROSITE-ProRule" id="PRU00283"/>
    </source>
</evidence>
<accession>A0ABV0QBV9</accession>
<comment type="caution">
    <text evidence="22">The sequence shown here is derived from an EMBL/GenBank/DDBJ whole genome shotgun (WGS) entry which is preliminary data.</text>
</comment>
<evidence type="ECO:0000256" key="8">
    <source>
        <dbReference type="ARBA" id="ARBA00022741"/>
    </source>
</evidence>
<keyword evidence="8" id="KW-0547">Nucleotide-binding</keyword>
<dbReference type="PANTHER" id="PTHR47971:SF25">
    <property type="entry name" value="KINESIN-LIKE PROTEIN KIF2C"/>
    <property type="match status" value="1"/>
</dbReference>
<evidence type="ECO:0000256" key="17">
    <source>
        <dbReference type="ARBA" id="ARBA00023328"/>
    </source>
</evidence>
<evidence type="ECO:0000256" key="2">
    <source>
        <dbReference type="ARBA" id="ARBA00004245"/>
    </source>
</evidence>
<keyword evidence="9" id="KW-0498">Mitosis</keyword>
<feature type="domain" description="Kinesin motor" evidence="21">
    <location>
        <begin position="1"/>
        <end position="174"/>
    </location>
</feature>
<dbReference type="Proteomes" id="UP001434883">
    <property type="component" value="Unassembled WGS sequence"/>
</dbReference>
<feature type="signal peptide" evidence="20">
    <location>
        <begin position="1"/>
        <end position="16"/>
    </location>
</feature>
<evidence type="ECO:0000256" key="7">
    <source>
        <dbReference type="ARBA" id="ARBA00022701"/>
    </source>
</evidence>
<dbReference type="SUPFAM" id="SSF52540">
    <property type="entry name" value="P-loop containing nucleoside triphosphate hydrolases"/>
    <property type="match status" value="1"/>
</dbReference>
<evidence type="ECO:0000256" key="14">
    <source>
        <dbReference type="ARBA" id="ARBA00023212"/>
    </source>
</evidence>
<feature type="chain" id="PRO_5046946684" description="Kinesin-like protein KIF2C" evidence="20">
    <location>
        <begin position="17"/>
        <end position="174"/>
    </location>
</feature>
<dbReference type="InterPro" id="IPR019821">
    <property type="entry name" value="Kinesin_motor_CS"/>
</dbReference>
<evidence type="ECO:0000256" key="12">
    <source>
        <dbReference type="ARBA" id="ARBA00022840"/>
    </source>
</evidence>
<dbReference type="Pfam" id="PF00225">
    <property type="entry name" value="Kinesin"/>
    <property type="match status" value="2"/>
</dbReference>
<dbReference type="EMBL" id="JAHRIN010008414">
    <property type="protein sequence ID" value="MEQ2193309.1"/>
    <property type="molecule type" value="Genomic_DNA"/>
</dbReference>
<keyword evidence="11" id="KW-0995">Kinetochore</keyword>
<organism evidence="22 23">
    <name type="scientific">Xenoophorus captivus</name>
    <dbReference type="NCBI Taxonomy" id="1517983"/>
    <lineage>
        <taxon>Eukaryota</taxon>
        <taxon>Metazoa</taxon>
        <taxon>Chordata</taxon>
        <taxon>Craniata</taxon>
        <taxon>Vertebrata</taxon>
        <taxon>Euteleostomi</taxon>
        <taxon>Actinopterygii</taxon>
        <taxon>Neopterygii</taxon>
        <taxon>Teleostei</taxon>
        <taxon>Neoteleostei</taxon>
        <taxon>Acanthomorphata</taxon>
        <taxon>Ovalentaria</taxon>
        <taxon>Atherinomorphae</taxon>
        <taxon>Cyprinodontiformes</taxon>
        <taxon>Goodeidae</taxon>
        <taxon>Xenoophorus</taxon>
    </lineage>
</organism>
<keyword evidence="17" id="KW-0137">Centromere</keyword>
<feature type="non-terminal residue" evidence="22">
    <location>
        <position position="1"/>
    </location>
</feature>
<dbReference type="PROSITE" id="PS00411">
    <property type="entry name" value="KINESIN_MOTOR_1"/>
    <property type="match status" value="1"/>
</dbReference>
<dbReference type="InterPro" id="IPR027640">
    <property type="entry name" value="Kinesin-like_fam"/>
</dbReference>
<keyword evidence="16" id="KW-0131">Cell cycle</keyword>
<name>A0ABV0QBV9_9TELE</name>
<proteinExistence type="inferred from homology"/>
<dbReference type="PANTHER" id="PTHR47971">
    <property type="entry name" value="KINESIN-RELATED PROTEIN 6"/>
    <property type="match status" value="1"/>
</dbReference>
<evidence type="ECO:0000256" key="18">
    <source>
        <dbReference type="ARBA" id="ARBA00040289"/>
    </source>
</evidence>
<evidence type="ECO:0000256" key="9">
    <source>
        <dbReference type="ARBA" id="ARBA00022776"/>
    </source>
</evidence>
<dbReference type="SMART" id="SM00129">
    <property type="entry name" value="KISc"/>
    <property type="match status" value="1"/>
</dbReference>
<evidence type="ECO:0000256" key="4">
    <source>
        <dbReference type="ARBA" id="ARBA00022454"/>
    </source>
</evidence>
<keyword evidence="13" id="KW-0175">Coiled coil</keyword>